<protein>
    <submittedName>
        <fullName evidence="2">GNAT family N-acetyltransferase</fullName>
    </submittedName>
</protein>
<dbReference type="PANTHER" id="PTHR43792">
    <property type="entry name" value="GNAT FAMILY, PUTATIVE (AFU_ORTHOLOGUE AFUA_3G00765)-RELATED-RELATED"/>
    <property type="match status" value="1"/>
</dbReference>
<dbReference type="Pfam" id="PF13302">
    <property type="entry name" value="Acetyltransf_3"/>
    <property type="match status" value="1"/>
</dbReference>
<feature type="domain" description="N-acetyltransferase" evidence="1">
    <location>
        <begin position="1"/>
        <end position="161"/>
    </location>
</feature>
<evidence type="ECO:0000313" key="3">
    <source>
        <dbReference type="Proteomes" id="UP000662814"/>
    </source>
</evidence>
<name>A0ABX6YNH6_9MICO</name>
<accession>A0ABX6YNH6</accession>
<dbReference type="Gene3D" id="3.40.630.30">
    <property type="match status" value="1"/>
</dbReference>
<dbReference type="InterPro" id="IPR016181">
    <property type="entry name" value="Acyl_CoA_acyltransferase"/>
</dbReference>
<keyword evidence="3" id="KW-1185">Reference proteome</keyword>
<dbReference type="SUPFAM" id="SSF55729">
    <property type="entry name" value="Acyl-CoA N-acyltransferases (Nat)"/>
    <property type="match status" value="1"/>
</dbReference>
<dbReference type="PANTHER" id="PTHR43792:SF1">
    <property type="entry name" value="N-ACETYLTRANSFERASE DOMAIN-CONTAINING PROTEIN"/>
    <property type="match status" value="1"/>
</dbReference>
<evidence type="ECO:0000259" key="1">
    <source>
        <dbReference type="PROSITE" id="PS51186"/>
    </source>
</evidence>
<organism evidence="2 3">
    <name type="scientific">Paramicrobacterium chengjingii</name>
    <dbReference type="NCBI Taxonomy" id="2769067"/>
    <lineage>
        <taxon>Bacteria</taxon>
        <taxon>Bacillati</taxon>
        <taxon>Actinomycetota</taxon>
        <taxon>Actinomycetes</taxon>
        <taxon>Micrococcales</taxon>
        <taxon>Microbacteriaceae</taxon>
        <taxon>Paramicrobacterium</taxon>
    </lineage>
</organism>
<dbReference type="PROSITE" id="PS51186">
    <property type="entry name" value="GNAT"/>
    <property type="match status" value="1"/>
</dbReference>
<proteinExistence type="predicted"/>
<evidence type="ECO:0000313" key="2">
    <source>
        <dbReference type="EMBL" id="QPZ40403.1"/>
    </source>
</evidence>
<sequence length="165" mass="18746">MRSWAPHDADFVFDMYSRREVRRYIGHGEVMQERDEAVKLLERWSELQHPVHHIWAVERTDDEQLLGALLLKSIPASGTGDLPSGDTEIGWHFHPDAWGHGFASEAARRVLDHAWEAGLERIVAVTNPKNAASMAVCRRIGMTHLGQSDAYYDTVCELFAVRRPS</sequence>
<dbReference type="InterPro" id="IPR051531">
    <property type="entry name" value="N-acetyltransferase"/>
</dbReference>
<reference evidence="2 3" key="1">
    <citation type="submission" date="2020-12" db="EMBL/GenBank/DDBJ databases">
        <title>Microbacterium sp. HY060.</title>
        <authorList>
            <person name="Zhou J."/>
        </authorList>
    </citation>
    <scope>NUCLEOTIDE SEQUENCE [LARGE SCALE GENOMIC DNA]</scope>
    <source>
        <strain evidence="2 3">HY60</strain>
    </source>
</reference>
<dbReference type="InterPro" id="IPR000182">
    <property type="entry name" value="GNAT_dom"/>
</dbReference>
<dbReference type="Proteomes" id="UP000662814">
    <property type="component" value="Chromosome"/>
</dbReference>
<dbReference type="EMBL" id="CP061169">
    <property type="protein sequence ID" value="QPZ40403.1"/>
    <property type="molecule type" value="Genomic_DNA"/>
</dbReference>
<gene>
    <name evidence="2" type="ORF">HCR76_17110</name>
</gene>